<dbReference type="SUPFAM" id="SSF81665">
    <property type="entry name" value="Calcium ATPase, transmembrane domain M"/>
    <property type="match status" value="1"/>
</dbReference>
<evidence type="ECO:0000256" key="1">
    <source>
        <dbReference type="ARBA" id="ARBA00022723"/>
    </source>
</evidence>
<dbReference type="GO" id="GO:0046872">
    <property type="term" value="F:metal ion binding"/>
    <property type="evidence" value="ECO:0007669"/>
    <property type="project" value="UniProtKB-KW"/>
</dbReference>
<gene>
    <name evidence="5" type="ORF">GGQ67_003552</name>
</gene>
<dbReference type="Gene3D" id="1.20.1110.10">
    <property type="entry name" value="Calcium-transporting ATPase, transmembrane domain"/>
    <property type="match status" value="1"/>
</dbReference>
<keyword evidence="2" id="KW-0460">Magnesium</keyword>
<sequence>MTPVQILWLNMVLTITLGLGLAFEPSESGVMGRPPRRRDAPILSRFLVWRIGFVSLLLTAGVFFVFDYALRRGLGEDGARTMVVNVLVVMEIFYLFNVRYLYTTSFRLNGAMGTPAVLGAVVAVVVA</sequence>
<dbReference type="Pfam" id="PF00689">
    <property type="entry name" value="Cation_ATPase_C"/>
    <property type="match status" value="1"/>
</dbReference>
<evidence type="ECO:0000256" key="2">
    <source>
        <dbReference type="ARBA" id="ARBA00022842"/>
    </source>
</evidence>
<evidence type="ECO:0000259" key="4">
    <source>
        <dbReference type="Pfam" id="PF00689"/>
    </source>
</evidence>
<dbReference type="PANTHER" id="PTHR24093:SF506">
    <property type="entry name" value="CATION-TRANSPORTING ATPASE PMA1"/>
    <property type="match status" value="1"/>
</dbReference>
<dbReference type="EMBL" id="JACIDW010000012">
    <property type="protein sequence ID" value="MBB3965873.1"/>
    <property type="molecule type" value="Genomic_DNA"/>
</dbReference>
<dbReference type="PANTHER" id="PTHR24093">
    <property type="entry name" value="CATION TRANSPORTING ATPASE"/>
    <property type="match status" value="1"/>
</dbReference>
<dbReference type="GO" id="GO:0005388">
    <property type="term" value="F:P-type calcium transporter activity"/>
    <property type="evidence" value="ECO:0007669"/>
    <property type="project" value="TreeGrafter"/>
</dbReference>
<dbReference type="Proteomes" id="UP000582090">
    <property type="component" value="Unassembled WGS sequence"/>
</dbReference>
<keyword evidence="3" id="KW-1133">Transmembrane helix</keyword>
<reference evidence="5 6" key="1">
    <citation type="submission" date="2020-08" db="EMBL/GenBank/DDBJ databases">
        <title>Genomic Encyclopedia of Type Strains, Phase IV (KMG-IV): sequencing the most valuable type-strain genomes for metagenomic binning, comparative biology and taxonomic classification.</title>
        <authorList>
            <person name="Goeker M."/>
        </authorList>
    </citation>
    <scope>NUCLEOTIDE SEQUENCE [LARGE SCALE GENOMIC DNA]</scope>
    <source>
        <strain evidence="5 6">DSM 26575</strain>
    </source>
</reference>
<feature type="transmembrane region" description="Helical" evidence="3">
    <location>
        <begin position="78"/>
        <end position="96"/>
    </location>
</feature>
<name>A0A7W6GBM8_9HYPH</name>
<evidence type="ECO:0000313" key="5">
    <source>
        <dbReference type="EMBL" id="MBB3965873.1"/>
    </source>
</evidence>
<feature type="transmembrane region" description="Helical" evidence="3">
    <location>
        <begin position="6"/>
        <end position="26"/>
    </location>
</feature>
<keyword evidence="6" id="KW-1185">Reference proteome</keyword>
<feature type="transmembrane region" description="Helical" evidence="3">
    <location>
        <begin position="47"/>
        <end position="66"/>
    </location>
</feature>
<dbReference type="AlphaFoldDB" id="A0A7W6GBM8"/>
<evidence type="ECO:0000313" key="6">
    <source>
        <dbReference type="Proteomes" id="UP000582090"/>
    </source>
</evidence>
<protein>
    <submittedName>
        <fullName evidence="5">Magnesium-transporting ATPase (P-type)</fullName>
    </submittedName>
</protein>
<dbReference type="InterPro" id="IPR023298">
    <property type="entry name" value="ATPase_P-typ_TM_dom_sf"/>
</dbReference>
<comment type="caution">
    <text evidence="5">The sequence shown here is derived from an EMBL/GenBank/DDBJ whole genome shotgun (WGS) entry which is preliminary data.</text>
</comment>
<proteinExistence type="predicted"/>
<dbReference type="GO" id="GO:0005886">
    <property type="term" value="C:plasma membrane"/>
    <property type="evidence" value="ECO:0007669"/>
    <property type="project" value="TreeGrafter"/>
</dbReference>
<keyword evidence="1" id="KW-0479">Metal-binding</keyword>
<accession>A0A7W6GBM8</accession>
<feature type="transmembrane region" description="Helical" evidence="3">
    <location>
        <begin position="108"/>
        <end position="126"/>
    </location>
</feature>
<keyword evidence="3" id="KW-0472">Membrane</keyword>
<organism evidence="5 6">
    <name type="scientific">Rhizobium metallidurans</name>
    <dbReference type="NCBI Taxonomy" id="1265931"/>
    <lineage>
        <taxon>Bacteria</taxon>
        <taxon>Pseudomonadati</taxon>
        <taxon>Pseudomonadota</taxon>
        <taxon>Alphaproteobacteria</taxon>
        <taxon>Hyphomicrobiales</taxon>
        <taxon>Rhizobiaceae</taxon>
        <taxon>Rhizobium/Agrobacterium group</taxon>
        <taxon>Rhizobium</taxon>
    </lineage>
</organism>
<dbReference type="InterPro" id="IPR006068">
    <property type="entry name" value="ATPase_P-typ_cation-transptr_C"/>
</dbReference>
<feature type="domain" description="Cation-transporting P-type ATPase C-terminal" evidence="4">
    <location>
        <begin position="1"/>
        <end position="126"/>
    </location>
</feature>
<dbReference type="RefSeq" id="WP_246400215.1">
    <property type="nucleotide sequence ID" value="NZ_JACIDW010000012.1"/>
</dbReference>
<evidence type="ECO:0000256" key="3">
    <source>
        <dbReference type="SAM" id="Phobius"/>
    </source>
</evidence>
<keyword evidence="3" id="KW-0812">Transmembrane</keyword>